<sequence>MIGKFLETLYTKVFINIIVENLQTVVYVEVCSKKDVLQSTHKVFETTTINSKMYEFVRSFFKETPFYYISVLDKSSNQGAVPTCAPSEMEKYCDINSSEYICYSDKWAFYTSEYDIEAIKHEYRSIGLDYIFSPFAIMANFFKEKIESSLSMFVLVEDNYLSFTIFDNSKLLYAEYLDMQHHKDDEDMLMDSSLDEDDDFGIEGIDLEEISSMDDDDSSGFDDFTNIEDLDSGEDMDEFSEIQEIEERVESDVDISSDGFNEDYQRFSLIQSALNTFYKDPKYESQFIETIYIADGIGTSTELKSYLEEEMFLNVYVRKIDLGAALSEMAKAEANEI</sequence>
<accession>A0A4U2Z2V5</accession>
<dbReference type="Proteomes" id="UP000309561">
    <property type="component" value="Unassembled WGS sequence"/>
</dbReference>
<dbReference type="RefSeq" id="WP_137015171.1">
    <property type="nucleotide sequence ID" value="NZ_SZPX01000008.1"/>
</dbReference>
<proteinExistence type="predicted"/>
<protein>
    <submittedName>
        <fullName evidence="1">Uncharacterized protein</fullName>
    </submittedName>
</protein>
<reference evidence="1 2" key="1">
    <citation type="submission" date="2019-04" db="EMBL/GenBank/DDBJ databases">
        <title>Sulfurimonas crateris sp. nov. a facultative anaerobic sulfur-oxidizing chemolithautotrophic bacterium isolated from a terrestrial mud vulcano.</title>
        <authorList>
            <person name="Ratnikova N.M."/>
            <person name="Slobodkin A.I."/>
            <person name="Merkel A.Y."/>
            <person name="Novikov A."/>
            <person name="Bonch-Osmolovskaya E.A."/>
            <person name="Slobodkina G.B."/>
        </authorList>
    </citation>
    <scope>NUCLEOTIDE SEQUENCE [LARGE SCALE GENOMIC DNA]</scope>
    <source>
        <strain evidence="1 2">SN118</strain>
    </source>
</reference>
<name>A0A4U2Z2V5_9BACT</name>
<organism evidence="1 2">
    <name type="scientific">Sulfurimonas crateris</name>
    <dbReference type="NCBI Taxonomy" id="2574727"/>
    <lineage>
        <taxon>Bacteria</taxon>
        <taxon>Pseudomonadati</taxon>
        <taxon>Campylobacterota</taxon>
        <taxon>Epsilonproteobacteria</taxon>
        <taxon>Campylobacterales</taxon>
        <taxon>Sulfurimonadaceae</taxon>
        <taxon>Sulfurimonas</taxon>
    </lineage>
</organism>
<dbReference type="AlphaFoldDB" id="A0A4U2Z2V5"/>
<evidence type="ECO:0000313" key="2">
    <source>
        <dbReference type="Proteomes" id="UP000309561"/>
    </source>
</evidence>
<dbReference type="OrthoDB" id="5361769at2"/>
<gene>
    <name evidence="1" type="ORF">FCU45_10820</name>
</gene>
<evidence type="ECO:0000313" key="1">
    <source>
        <dbReference type="EMBL" id="TKI68496.1"/>
    </source>
</evidence>
<keyword evidence="2" id="KW-1185">Reference proteome</keyword>
<dbReference type="EMBL" id="SZPX01000008">
    <property type="protein sequence ID" value="TKI68496.1"/>
    <property type="molecule type" value="Genomic_DNA"/>
</dbReference>
<comment type="caution">
    <text evidence="1">The sequence shown here is derived from an EMBL/GenBank/DDBJ whole genome shotgun (WGS) entry which is preliminary data.</text>
</comment>